<organism evidence="3 4">
    <name type="scientific">Pygocentrus nattereri</name>
    <name type="common">Red-bellied piranha</name>
    <dbReference type="NCBI Taxonomy" id="42514"/>
    <lineage>
        <taxon>Eukaryota</taxon>
        <taxon>Metazoa</taxon>
        <taxon>Chordata</taxon>
        <taxon>Craniata</taxon>
        <taxon>Vertebrata</taxon>
        <taxon>Euteleostomi</taxon>
        <taxon>Actinopterygii</taxon>
        <taxon>Neopterygii</taxon>
        <taxon>Teleostei</taxon>
        <taxon>Ostariophysi</taxon>
        <taxon>Characiformes</taxon>
        <taxon>Characoidei</taxon>
        <taxon>Pygocentrus</taxon>
    </lineage>
</organism>
<evidence type="ECO:0000313" key="3">
    <source>
        <dbReference type="Ensembl" id="ENSPNAP00000035712.1"/>
    </source>
</evidence>
<evidence type="ECO:0000313" key="4">
    <source>
        <dbReference type="Proteomes" id="UP001501920"/>
    </source>
</evidence>
<accession>A0A3B4EGR3</accession>
<dbReference type="PANTHER" id="PTHR31940:SF2">
    <property type="entry name" value="SMALL KINETOCHORE-ASSOCIATED PROTEIN"/>
    <property type="match status" value="1"/>
</dbReference>
<feature type="coiled-coil region" evidence="1">
    <location>
        <begin position="67"/>
        <end position="101"/>
    </location>
</feature>
<dbReference type="PANTHER" id="PTHR31940">
    <property type="entry name" value="SMALL KINETOCHORE-ASSOCIATED PROTEIN"/>
    <property type="match status" value="1"/>
</dbReference>
<dbReference type="CTD" id="90417"/>
<dbReference type="RefSeq" id="XP_017573243.1">
    <property type="nucleotide sequence ID" value="XM_017717754.2"/>
</dbReference>
<dbReference type="GO" id="GO:0007051">
    <property type="term" value="P:spindle organization"/>
    <property type="evidence" value="ECO:0007669"/>
    <property type="project" value="InterPro"/>
</dbReference>
<dbReference type="Proteomes" id="UP001501920">
    <property type="component" value="Chromosome 12"/>
</dbReference>
<gene>
    <name evidence="3" type="primary">KNSTRN</name>
</gene>
<sequence length="201" mass="23240">MKRVERAQMKETAIPIVGHAAMRKANVKSDTENLSRKIPAKSLKGPSVKYGQHRDPSQQNRHLVSANEDLQRQISEMKEYVAVLEQRCSDVQEENGEIKKKLWDCHALIIAEHIDPVSGEKTEQTEDQRKELVTVSKKLMSELKLFDDVAREHGTHLAEMQNTMKSLKEARDTLHLNRETFRVDAEEMERMLEEAERLLLE</sequence>
<dbReference type="Ensembl" id="ENSPNAT00000029145.2">
    <property type="protein sequence ID" value="ENSPNAP00000035712.1"/>
    <property type="gene ID" value="ENSPNAG00000025900.2"/>
</dbReference>
<dbReference type="RefSeq" id="XP_017573242.1">
    <property type="nucleotide sequence ID" value="XM_017717753.2"/>
</dbReference>
<dbReference type="GO" id="GO:0051988">
    <property type="term" value="P:regulation of attachment of spindle microtubules to kinetochore"/>
    <property type="evidence" value="ECO:0007669"/>
    <property type="project" value="InterPro"/>
</dbReference>
<reference evidence="3" key="3">
    <citation type="submission" date="2025-09" db="UniProtKB">
        <authorList>
            <consortium name="Ensembl"/>
        </authorList>
    </citation>
    <scope>IDENTIFICATION</scope>
</reference>
<keyword evidence="4" id="KW-1185">Reference proteome</keyword>
<evidence type="ECO:0008006" key="5">
    <source>
        <dbReference type="Google" id="ProtNLM"/>
    </source>
</evidence>
<dbReference type="OMA" id="TGHRHES"/>
<proteinExistence type="predicted"/>
<dbReference type="GO" id="GO:0000776">
    <property type="term" value="C:kinetochore"/>
    <property type="evidence" value="ECO:0007669"/>
    <property type="project" value="InterPro"/>
</dbReference>
<dbReference type="STRING" id="42514.ENSPNAP00000035712"/>
<protein>
    <recommendedName>
        <fullName evidence="5">Kinetochore localized astrin (SPAG5) binding protein</fullName>
    </recommendedName>
</protein>
<dbReference type="GeneTree" id="ENSGT00390000010376"/>
<feature type="coiled-coil region" evidence="1">
    <location>
        <begin position="157"/>
        <end position="198"/>
    </location>
</feature>
<feature type="region of interest" description="Disordered" evidence="2">
    <location>
        <begin position="27"/>
        <end position="60"/>
    </location>
</feature>
<dbReference type="GeneID" id="108439377"/>
<dbReference type="InterPro" id="IPR033373">
    <property type="entry name" value="SKAP"/>
</dbReference>
<dbReference type="GO" id="GO:0035371">
    <property type="term" value="C:microtubule plus-end"/>
    <property type="evidence" value="ECO:0007669"/>
    <property type="project" value="TreeGrafter"/>
</dbReference>
<dbReference type="OrthoDB" id="9940269at2759"/>
<dbReference type="GO" id="GO:0000070">
    <property type="term" value="P:mitotic sister chromatid segregation"/>
    <property type="evidence" value="ECO:0007669"/>
    <property type="project" value="TreeGrafter"/>
</dbReference>
<reference evidence="3" key="2">
    <citation type="submission" date="2025-08" db="UniProtKB">
        <authorList>
            <consortium name="Ensembl"/>
        </authorList>
    </citation>
    <scope>IDENTIFICATION</scope>
</reference>
<dbReference type="GO" id="GO:0072686">
    <property type="term" value="C:mitotic spindle"/>
    <property type="evidence" value="ECO:0007669"/>
    <property type="project" value="TreeGrafter"/>
</dbReference>
<dbReference type="AlphaFoldDB" id="A0A3B4EGR3"/>
<name>A0A3B4EGR3_PYGNA</name>
<evidence type="ECO:0000256" key="1">
    <source>
        <dbReference type="SAM" id="Coils"/>
    </source>
</evidence>
<keyword evidence="1" id="KW-0175">Coiled coil</keyword>
<dbReference type="RefSeq" id="XP_037399640.1">
    <property type="nucleotide sequence ID" value="XM_037543743.1"/>
</dbReference>
<reference evidence="3 4" key="1">
    <citation type="submission" date="2020-10" db="EMBL/GenBank/DDBJ databases">
        <title>Pygocentrus nattereri (red-bellied piranha) genome, fPygNat1, primary haplotype.</title>
        <authorList>
            <person name="Myers G."/>
            <person name="Meyer A."/>
            <person name="Karagic N."/>
            <person name="Pippel M."/>
            <person name="Winkler S."/>
            <person name="Tracey A."/>
            <person name="Wood J."/>
            <person name="Formenti G."/>
            <person name="Howe K."/>
            <person name="Fedrigo O."/>
            <person name="Jarvis E.D."/>
        </authorList>
    </citation>
    <scope>NUCLEOTIDE SEQUENCE [LARGE SCALE GENOMIC DNA]</scope>
</reference>
<dbReference type="GO" id="GO:0034451">
    <property type="term" value="C:centriolar satellite"/>
    <property type="evidence" value="ECO:0007669"/>
    <property type="project" value="TreeGrafter"/>
</dbReference>
<evidence type="ECO:0000256" key="2">
    <source>
        <dbReference type="SAM" id="MobiDB-lite"/>
    </source>
</evidence>